<dbReference type="PANTHER" id="PTHR43372">
    <property type="entry name" value="FATTY-ACID AMIDE HYDROLASE"/>
    <property type="match status" value="1"/>
</dbReference>
<keyword evidence="3" id="KW-1185">Reference proteome</keyword>
<evidence type="ECO:0000313" key="3">
    <source>
        <dbReference type="Proteomes" id="UP000580043"/>
    </source>
</evidence>
<accession>A0A848G2P2</accession>
<evidence type="ECO:0000313" key="2">
    <source>
        <dbReference type="EMBL" id="NML25554.1"/>
    </source>
</evidence>
<feature type="domain" description="Amidase" evidence="1">
    <location>
        <begin position="30"/>
        <end position="474"/>
    </location>
</feature>
<organism evidence="2 3">
    <name type="scientific">Zoogloea dura</name>
    <dbReference type="NCBI Taxonomy" id="2728840"/>
    <lineage>
        <taxon>Bacteria</taxon>
        <taxon>Pseudomonadati</taxon>
        <taxon>Pseudomonadota</taxon>
        <taxon>Betaproteobacteria</taxon>
        <taxon>Rhodocyclales</taxon>
        <taxon>Zoogloeaceae</taxon>
        <taxon>Zoogloea</taxon>
    </lineage>
</organism>
<dbReference type="EMBL" id="JABBGA010000004">
    <property type="protein sequence ID" value="NML25554.1"/>
    <property type="molecule type" value="Genomic_DNA"/>
</dbReference>
<name>A0A848G2P2_9RHOO</name>
<sequence>MTLQRPGPFDSDASSLAAAIRDGSVSAERVLEAFLERIGRLNPQLNALVSVDPAGARATARGVDQARREGRTLPPLAGVPLSIKDAFATRGLRTTASHRPLADYVPERDATVVARLRAAGGVILGKSNLPELAGAPHCWSPLFGLTRNPWNPDLTPGGSSGGAAVAVAAGLSLLDPGSDLAGSIRIPAAYCGVAGFKATENRIPRSGHIPHLPARFGGARSVRHMLSFGLLARSVADLRLGYGLLAGPDGEDMEVPPVASVTVPLPRQGRPLRLALWTDFGLPLCDRTRIAMETLADRLRAVGHEVSRVVPPGLDPEALRENFGLIGGVEVGLGLPVWQRALLRSVPHVLPSSERLLRALARGARLDLREYNQALNLREESIIALEAFLGGVDALLCPVASCVAYPGRPMGALSRPPALTVAGRRLPYLEATIGLTVPFSVTGNPVAVLPVGVFDGLPVGVQVVGRRWAEATLLEVAADLEPLLGGFRPPPLFA</sequence>
<dbReference type="InterPro" id="IPR052739">
    <property type="entry name" value="FAAH2"/>
</dbReference>
<reference evidence="2 3" key="1">
    <citation type="submission" date="2020-04" db="EMBL/GenBank/DDBJ databases">
        <title>Zoogloea sp. G-4-1-14 isolated from soil.</title>
        <authorList>
            <person name="Dahal R.H."/>
        </authorList>
    </citation>
    <scope>NUCLEOTIDE SEQUENCE [LARGE SCALE GENOMIC DNA]</scope>
    <source>
        <strain evidence="2 3">G-4-1-14</strain>
    </source>
</reference>
<comment type="caution">
    <text evidence="2">The sequence shown here is derived from an EMBL/GenBank/DDBJ whole genome shotgun (WGS) entry which is preliminary data.</text>
</comment>
<evidence type="ECO:0000259" key="1">
    <source>
        <dbReference type="Pfam" id="PF01425"/>
    </source>
</evidence>
<gene>
    <name evidence="2" type="ORF">HHL15_07355</name>
</gene>
<dbReference type="InterPro" id="IPR023631">
    <property type="entry name" value="Amidase_dom"/>
</dbReference>
<dbReference type="GO" id="GO:0012505">
    <property type="term" value="C:endomembrane system"/>
    <property type="evidence" value="ECO:0007669"/>
    <property type="project" value="TreeGrafter"/>
</dbReference>
<dbReference type="Proteomes" id="UP000580043">
    <property type="component" value="Unassembled WGS sequence"/>
</dbReference>
<dbReference type="Gene3D" id="3.90.1300.10">
    <property type="entry name" value="Amidase signature (AS) domain"/>
    <property type="match status" value="1"/>
</dbReference>
<dbReference type="AlphaFoldDB" id="A0A848G2P2"/>
<dbReference type="SUPFAM" id="SSF75304">
    <property type="entry name" value="Amidase signature (AS) enzymes"/>
    <property type="match status" value="1"/>
</dbReference>
<protein>
    <submittedName>
        <fullName evidence="2">Amidase</fullName>
    </submittedName>
</protein>
<proteinExistence type="predicted"/>
<dbReference type="PIRSF" id="PIRSF001221">
    <property type="entry name" value="Amidase_fungi"/>
    <property type="match status" value="1"/>
</dbReference>
<dbReference type="InterPro" id="IPR036928">
    <property type="entry name" value="AS_sf"/>
</dbReference>
<dbReference type="Pfam" id="PF01425">
    <property type="entry name" value="Amidase"/>
    <property type="match status" value="1"/>
</dbReference>
<dbReference type="PANTHER" id="PTHR43372:SF4">
    <property type="entry name" value="FATTY-ACID AMIDE HYDROLASE 2"/>
    <property type="match status" value="1"/>
</dbReference>
<dbReference type="RefSeq" id="WP_169145179.1">
    <property type="nucleotide sequence ID" value="NZ_JABBGA010000004.1"/>
</dbReference>